<keyword evidence="3" id="KW-1185">Reference proteome</keyword>
<keyword evidence="1" id="KW-0472">Membrane</keyword>
<protein>
    <recommendedName>
        <fullName evidence="4">Integral membrane protein (PIN domain superfamily)</fullName>
    </recommendedName>
</protein>
<dbReference type="Proteomes" id="UP000809910">
    <property type="component" value="Unassembled WGS sequence"/>
</dbReference>
<accession>A0ABS1W6Q0</accession>
<organism evidence="2 3">
    <name type="scientific">Legionella bononiensis</name>
    <dbReference type="NCBI Taxonomy" id="2793102"/>
    <lineage>
        <taxon>Bacteria</taxon>
        <taxon>Pseudomonadati</taxon>
        <taxon>Pseudomonadota</taxon>
        <taxon>Gammaproteobacteria</taxon>
        <taxon>Legionellales</taxon>
        <taxon>Legionellaceae</taxon>
        <taxon>Legionella</taxon>
    </lineage>
</organism>
<feature type="transmembrane region" description="Helical" evidence="1">
    <location>
        <begin position="104"/>
        <end position="131"/>
    </location>
</feature>
<comment type="caution">
    <text evidence="2">The sequence shown here is derived from an EMBL/GenBank/DDBJ whole genome shotgun (WGS) entry which is preliminary data.</text>
</comment>
<dbReference type="RefSeq" id="WP_203107304.1">
    <property type="nucleotide sequence ID" value="NZ_JADOBG010000001.1"/>
</dbReference>
<sequence>MHESLHTLFFAQGIGLYLIIIAIIMLTRAAYYQEMLTHLKVGSATIVVAATIGLIIGILMVLVHNIWIWESDVLITLIAWLLVIKSVMWLAFPECMVKYTEKVYSGWGYYLVAIIAAIIGIVLLAHGFFLFGLA</sequence>
<evidence type="ECO:0008006" key="4">
    <source>
        <dbReference type="Google" id="ProtNLM"/>
    </source>
</evidence>
<dbReference type="EMBL" id="JADWVN010000002">
    <property type="protein sequence ID" value="MBL7525033.1"/>
    <property type="molecule type" value="Genomic_DNA"/>
</dbReference>
<evidence type="ECO:0000313" key="3">
    <source>
        <dbReference type="Proteomes" id="UP000809910"/>
    </source>
</evidence>
<proteinExistence type="predicted"/>
<feature type="transmembrane region" description="Helical" evidence="1">
    <location>
        <begin position="43"/>
        <end position="67"/>
    </location>
</feature>
<evidence type="ECO:0000313" key="2">
    <source>
        <dbReference type="EMBL" id="MBL7525033.1"/>
    </source>
</evidence>
<feature type="transmembrane region" description="Helical" evidence="1">
    <location>
        <begin position="73"/>
        <end position="92"/>
    </location>
</feature>
<keyword evidence="1" id="KW-0812">Transmembrane</keyword>
<feature type="transmembrane region" description="Helical" evidence="1">
    <location>
        <begin position="6"/>
        <end position="31"/>
    </location>
</feature>
<evidence type="ECO:0000256" key="1">
    <source>
        <dbReference type="SAM" id="Phobius"/>
    </source>
</evidence>
<reference evidence="2 3" key="1">
    <citation type="submission" date="2020-12" db="EMBL/GenBank/DDBJ databases">
        <title>WGS of Legionella: environmental sample.</title>
        <authorList>
            <person name="Cristino S."/>
            <person name="Girolamini L."/>
            <person name="Salaris S."/>
            <person name="Pascale M.R."/>
            <person name="Mazzotta M."/>
            <person name="Orsini M."/>
            <person name="Grottola A."/>
        </authorList>
    </citation>
    <scope>NUCLEOTIDE SEQUENCE [LARGE SCALE GENOMIC DNA]</scope>
    <source>
        <strain evidence="2 3">30cs62</strain>
    </source>
</reference>
<name>A0ABS1W6Q0_9GAMM</name>
<keyword evidence="1" id="KW-1133">Transmembrane helix</keyword>
<gene>
    <name evidence="2" type="ORF">I5282_00435</name>
</gene>